<sequence length="69" mass="8184">MPSSSSIGKLFMFIIDFKAAFRFYAFIMLEFSFSDFKSGAFFFLFGFFFPFCFKVYPTINQDILFVLFL</sequence>
<feature type="transmembrane region" description="Helical" evidence="1">
    <location>
        <begin position="6"/>
        <end position="27"/>
    </location>
</feature>
<feature type="transmembrane region" description="Helical" evidence="1">
    <location>
        <begin position="39"/>
        <end position="59"/>
    </location>
</feature>
<accession>A0ABQ8ZUY0</accession>
<dbReference type="EMBL" id="JAPFFI010000024">
    <property type="protein sequence ID" value="KAJ6312075.1"/>
    <property type="molecule type" value="Genomic_DNA"/>
</dbReference>
<gene>
    <name evidence="2" type="ORF">OIU77_013763</name>
</gene>
<name>A0ABQ8ZUY0_9ROSI</name>
<keyword evidence="3" id="KW-1185">Reference proteome</keyword>
<keyword evidence="1" id="KW-0812">Transmembrane</keyword>
<keyword evidence="1" id="KW-0472">Membrane</keyword>
<dbReference type="Proteomes" id="UP001141253">
    <property type="component" value="Chromosome 10"/>
</dbReference>
<evidence type="ECO:0000313" key="2">
    <source>
        <dbReference type="EMBL" id="KAJ6312075.1"/>
    </source>
</evidence>
<comment type="caution">
    <text evidence="2">The sequence shown here is derived from an EMBL/GenBank/DDBJ whole genome shotgun (WGS) entry which is preliminary data.</text>
</comment>
<organism evidence="2 3">
    <name type="scientific">Salix suchowensis</name>
    <dbReference type="NCBI Taxonomy" id="1278906"/>
    <lineage>
        <taxon>Eukaryota</taxon>
        <taxon>Viridiplantae</taxon>
        <taxon>Streptophyta</taxon>
        <taxon>Embryophyta</taxon>
        <taxon>Tracheophyta</taxon>
        <taxon>Spermatophyta</taxon>
        <taxon>Magnoliopsida</taxon>
        <taxon>eudicotyledons</taxon>
        <taxon>Gunneridae</taxon>
        <taxon>Pentapetalae</taxon>
        <taxon>rosids</taxon>
        <taxon>fabids</taxon>
        <taxon>Malpighiales</taxon>
        <taxon>Salicaceae</taxon>
        <taxon>Saliceae</taxon>
        <taxon>Salix</taxon>
    </lineage>
</organism>
<reference evidence="2" key="2">
    <citation type="journal article" date="2023" name="Int. J. Mol. Sci.">
        <title>De Novo Assembly and Annotation of 11 Diverse Shrub Willow (Salix) Genomes Reveals Novel Gene Organization in Sex-Linked Regions.</title>
        <authorList>
            <person name="Hyden B."/>
            <person name="Feng K."/>
            <person name="Yates T.B."/>
            <person name="Jawdy S."/>
            <person name="Cereghino C."/>
            <person name="Smart L.B."/>
            <person name="Muchero W."/>
        </authorList>
    </citation>
    <scope>NUCLEOTIDE SEQUENCE</scope>
    <source>
        <tissue evidence="2">Shoot tip</tissue>
    </source>
</reference>
<evidence type="ECO:0000313" key="3">
    <source>
        <dbReference type="Proteomes" id="UP001141253"/>
    </source>
</evidence>
<proteinExistence type="predicted"/>
<evidence type="ECO:0000256" key="1">
    <source>
        <dbReference type="SAM" id="Phobius"/>
    </source>
</evidence>
<protein>
    <submittedName>
        <fullName evidence="2">Uncharacterized protein</fullName>
    </submittedName>
</protein>
<keyword evidence="1" id="KW-1133">Transmembrane helix</keyword>
<feature type="non-terminal residue" evidence="2">
    <location>
        <position position="69"/>
    </location>
</feature>
<reference evidence="2" key="1">
    <citation type="submission" date="2022-10" db="EMBL/GenBank/DDBJ databases">
        <authorList>
            <person name="Hyden B.L."/>
            <person name="Feng K."/>
            <person name="Yates T."/>
            <person name="Jawdy S."/>
            <person name="Smart L.B."/>
            <person name="Muchero W."/>
        </authorList>
    </citation>
    <scope>NUCLEOTIDE SEQUENCE</scope>
    <source>
        <tissue evidence="2">Shoot tip</tissue>
    </source>
</reference>